<proteinExistence type="predicted"/>
<sequence length="75" mass="7798">MRRLSAIFEPAAGNDGKRLAASGRYGRGGEPVRCVRLTGRHQEGVRASDAAPWFSPGSSAPCERIAAISSAGVIS</sequence>
<reference evidence="1 3" key="1">
    <citation type="submission" date="2019-09" db="EMBL/GenBank/DDBJ databases">
        <title>Draft genome sequences of 48 bacterial type strains from the CCUG.</title>
        <authorList>
            <person name="Tunovic T."/>
            <person name="Pineiro-Iglesias B."/>
            <person name="Unosson C."/>
            <person name="Inganas E."/>
            <person name="Ohlen M."/>
            <person name="Cardew S."/>
            <person name="Jensie-Markopoulos S."/>
            <person name="Salva-Serra F."/>
            <person name="Jaen-Luchoro D."/>
            <person name="Karlsson R."/>
            <person name="Svensson-Stadler L."/>
            <person name="Chun J."/>
            <person name="Moore E."/>
        </authorList>
    </citation>
    <scope>NUCLEOTIDE SEQUENCE [LARGE SCALE GENOMIC DNA]</scope>
    <source>
        <strain evidence="1 3">CCUG 54555</strain>
    </source>
</reference>
<protein>
    <submittedName>
        <fullName evidence="1">Uncharacterized protein</fullName>
    </submittedName>
</protein>
<evidence type="ECO:0000313" key="1">
    <source>
        <dbReference type="EMBL" id="KAB0641827.1"/>
    </source>
</evidence>
<keyword evidence="3" id="KW-1185">Reference proteome</keyword>
<name>A0A6H9SRK3_9BURK</name>
<evidence type="ECO:0000313" key="2">
    <source>
        <dbReference type="EMBL" id="VWB58195.1"/>
    </source>
</evidence>
<evidence type="ECO:0000313" key="3">
    <source>
        <dbReference type="Proteomes" id="UP000430232"/>
    </source>
</evidence>
<gene>
    <name evidence="2" type="ORF">BLA24064_02680</name>
    <name evidence="1" type="ORF">F7R21_14820</name>
</gene>
<dbReference type="AlphaFoldDB" id="A0A6H9SRK3"/>
<reference evidence="2 4" key="2">
    <citation type="submission" date="2019-09" db="EMBL/GenBank/DDBJ databases">
        <authorList>
            <person name="Depoorter E."/>
        </authorList>
    </citation>
    <scope>NUCLEOTIDE SEQUENCE [LARGE SCALE GENOMIC DNA]</scope>
    <source>
        <strain evidence="2">LMG 24064</strain>
    </source>
</reference>
<accession>A0A6H9SRK3</accession>
<dbReference type="EMBL" id="VZOJ01000035">
    <property type="protein sequence ID" value="KAB0641827.1"/>
    <property type="molecule type" value="Genomic_DNA"/>
</dbReference>
<evidence type="ECO:0000313" key="4">
    <source>
        <dbReference type="Proteomes" id="UP000494222"/>
    </source>
</evidence>
<organism evidence="1 3">
    <name type="scientific">Burkholderia latens</name>
    <dbReference type="NCBI Taxonomy" id="488446"/>
    <lineage>
        <taxon>Bacteria</taxon>
        <taxon>Pseudomonadati</taxon>
        <taxon>Pseudomonadota</taxon>
        <taxon>Betaproteobacteria</taxon>
        <taxon>Burkholderiales</taxon>
        <taxon>Burkholderiaceae</taxon>
        <taxon>Burkholderia</taxon>
        <taxon>Burkholderia cepacia complex</taxon>
    </lineage>
</organism>
<dbReference type="Proteomes" id="UP000494222">
    <property type="component" value="Unassembled WGS sequence"/>
</dbReference>
<dbReference type="EMBL" id="CABVPL010000016">
    <property type="protein sequence ID" value="VWB58195.1"/>
    <property type="molecule type" value="Genomic_DNA"/>
</dbReference>
<dbReference type="OrthoDB" id="9022462at2"/>
<dbReference type="Proteomes" id="UP000430232">
    <property type="component" value="Unassembled WGS sequence"/>
</dbReference>